<dbReference type="GO" id="GO:0005524">
    <property type="term" value="F:ATP binding"/>
    <property type="evidence" value="ECO:0007669"/>
    <property type="project" value="UniProtKB-UniRule"/>
</dbReference>
<dbReference type="STRING" id="4529.A0A0E0QQ98"/>
<sequence length="787" mass="88898">MALLLLFAATIIDCGLDGNTSSYQDSHGIFYEPDGAYVDAGENHRLSADYESIIHRRADQTVRSFPTGERNCYALPTVLGAKYLVRMTFFYGNYDGKETWSWPTLHFDLYLGVDRWTTVHADSTKTYEALFVAWASWTPVCLVNTGSGTPFVNAVELRMLGSDLYPDLTANESMNFVERVNMGSNNSLIQYHDDLYDRYWWPMSRSYPMWKNISTVSTISNYIIPLPVIQTAIEAVSKNTTLEYNWRDNEGSHYYKTYMYFADFQNSQLRQFNISFNTLTNDQYSPLMFLSPSVVVNKHEWYKSDDGTYTITLKATAESILPPMINALEVYTRISHTNPKTLPTDFDTIMAIKFEYGIKKDWTGDPCFPVEPGWDGVKCSNAIDNTMRIISLFDSNEDMCHPHQRIKKAKRAVTIAISVVIPVMAIGALVLAYFIWRQKKNPKVSSTYPPREPNLEITPTSRNDIGDALQKVENRRFTYKELEKLTNKFEKLIGQGGFGLVYYGRLEDGTEVAIKMRSESSSHGLDQFFAEVQSLTKVHHRNLVSLVGYCREKDHLSLVYEYMARGSLYDHLRGNKDVHETLNWRTRLRVAVEAAQGLDYLHKGCSLPIIHRDVKTQNILLGQNLQAKIADFGLCKTYLSETQTHISITPAGSVGYMDPEYYHTGRLTENSDIYSFGVVLLEIVTGEFPILAGQDHIIQRVKKNIATGNISLVADVRLGGAYDVSSMWKVVDTALSCTADIGAQRLTMAAVVVQLKESLELEEAHVDSGLRGSASTVSDTTFSPSAR</sequence>
<evidence type="ECO:0000256" key="7">
    <source>
        <dbReference type="PROSITE-ProRule" id="PRU10141"/>
    </source>
</evidence>
<evidence type="ECO:0000256" key="6">
    <source>
        <dbReference type="ARBA" id="ARBA00022840"/>
    </source>
</evidence>
<keyword evidence="9" id="KW-0732">Signal</keyword>
<dbReference type="PROSITE" id="PS00107">
    <property type="entry name" value="PROTEIN_KINASE_ATP"/>
    <property type="match status" value="1"/>
</dbReference>
<dbReference type="GO" id="GO:0004674">
    <property type="term" value="F:protein serine/threonine kinase activity"/>
    <property type="evidence" value="ECO:0007669"/>
    <property type="project" value="UniProtKB-KW"/>
</dbReference>
<feature type="domain" description="Protein kinase" evidence="10">
    <location>
        <begin position="487"/>
        <end position="787"/>
    </location>
</feature>
<evidence type="ECO:0000256" key="3">
    <source>
        <dbReference type="ARBA" id="ARBA00022679"/>
    </source>
</evidence>
<dbReference type="GO" id="GO:0016020">
    <property type="term" value="C:membrane"/>
    <property type="evidence" value="ECO:0007669"/>
    <property type="project" value="UniProtKB-SubCell"/>
</dbReference>
<protein>
    <recommendedName>
        <fullName evidence="10">Protein kinase domain-containing protein</fullName>
    </recommendedName>
</protein>
<keyword evidence="12" id="KW-1185">Reference proteome</keyword>
<evidence type="ECO:0000256" key="2">
    <source>
        <dbReference type="ARBA" id="ARBA00022527"/>
    </source>
</evidence>
<accession>A0A0E0QQ98</accession>
<comment type="subcellular location">
    <subcellularLocation>
        <location evidence="1">Membrane</location>
        <topology evidence="1">Single-pass membrane protein</topology>
    </subcellularLocation>
</comment>
<evidence type="ECO:0000256" key="5">
    <source>
        <dbReference type="ARBA" id="ARBA00022777"/>
    </source>
</evidence>
<feature type="signal peptide" evidence="9">
    <location>
        <begin position="1"/>
        <end position="17"/>
    </location>
</feature>
<dbReference type="Gramene" id="ORUFI09G07660.1">
    <property type="protein sequence ID" value="ORUFI09G07660.1"/>
    <property type="gene ID" value="ORUFI09G07660"/>
</dbReference>
<keyword evidence="5" id="KW-0418">Kinase</keyword>
<reference evidence="12" key="1">
    <citation type="submission" date="2013-06" db="EMBL/GenBank/DDBJ databases">
        <authorList>
            <person name="Zhao Q."/>
        </authorList>
    </citation>
    <scope>NUCLEOTIDE SEQUENCE</scope>
    <source>
        <strain evidence="12">cv. W1943</strain>
    </source>
</reference>
<dbReference type="PANTHER" id="PTHR45631:SF6">
    <property type="entry name" value="OS09G0352000 PROTEIN"/>
    <property type="match status" value="1"/>
</dbReference>
<dbReference type="HOGENOM" id="CLU_000288_41_2_1"/>
<evidence type="ECO:0000256" key="1">
    <source>
        <dbReference type="ARBA" id="ARBA00004167"/>
    </source>
</evidence>
<dbReference type="Pfam" id="PF07714">
    <property type="entry name" value="PK_Tyr_Ser-Thr"/>
    <property type="match status" value="1"/>
</dbReference>
<keyword evidence="3" id="KW-0808">Transferase</keyword>
<keyword evidence="6 7" id="KW-0067">ATP-binding</keyword>
<evidence type="ECO:0000259" key="10">
    <source>
        <dbReference type="PROSITE" id="PS50011"/>
    </source>
</evidence>
<dbReference type="eggNOG" id="KOG1187">
    <property type="taxonomic scope" value="Eukaryota"/>
</dbReference>
<keyword evidence="8" id="KW-0472">Membrane</keyword>
<dbReference type="EnsemblPlants" id="ORUFI09G07660.1">
    <property type="protein sequence ID" value="ORUFI09G07660.1"/>
    <property type="gene ID" value="ORUFI09G07660"/>
</dbReference>
<evidence type="ECO:0000256" key="9">
    <source>
        <dbReference type="SAM" id="SignalP"/>
    </source>
</evidence>
<dbReference type="Gene3D" id="3.30.200.20">
    <property type="entry name" value="Phosphorylase Kinase, domain 1"/>
    <property type="match status" value="1"/>
</dbReference>
<feature type="transmembrane region" description="Helical" evidence="8">
    <location>
        <begin position="412"/>
        <end position="436"/>
    </location>
</feature>
<dbReference type="InterPro" id="IPR017441">
    <property type="entry name" value="Protein_kinase_ATP_BS"/>
</dbReference>
<dbReference type="InterPro" id="IPR011009">
    <property type="entry name" value="Kinase-like_dom_sf"/>
</dbReference>
<evidence type="ECO:0000256" key="4">
    <source>
        <dbReference type="ARBA" id="ARBA00022741"/>
    </source>
</evidence>
<keyword evidence="8" id="KW-0812">Transmembrane</keyword>
<dbReference type="InterPro" id="IPR001245">
    <property type="entry name" value="Ser-Thr/Tyr_kinase_cat_dom"/>
</dbReference>
<name>A0A0E0QQ98_ORYRU</name>
<evidence type="ECO:0000256" key="8">
    <source>
        <dbReference type="SAM" id="Phobius"/>
    </source>
</evidence>
<keyword evidence="2" id="KW-0723">Serine/threonine-protein kinase</keyword>
<feature type="chain" id="PRO_5002371619" description="Protein kinase domain-containing protein" evidence="9">
    <location>
        <begin position="18"/>
        <end position="787"/>
    </location>
</feature>
<evidence type="ECO:0000313" key="11">
    <source>
        <dbReference type="EnsemblPlants" id="ORUFI09G07660.1"/>
    </source>
</evidence>
<dbReference type="OMA" id="YESIIHR"/>
<dbReference type="SMART" id="SM00220">
    <property type="entry name" value="S_TKc"/>
    <property type="match status" value="1"/>
</dbReference>
<dbReference type="AlphaFoldDB" id="A0A0E0QQ98"/>
<keyword evidence="4 7" id="KW-0547">Nucleotide-binding</keyword>
<dbReference type="PROSITE" id="PS00108">
    <property type="entry name" value="PROTEIN_KINASE_ST"/>
    <property type="match status" value="1"/>
</dbReference>
<dbReference type="InterPro" id="IPR024788">
    <property type="entry name" value="Malectin-like_Carb-bd_dom"/>
</dbReference>
<dbReference type="FunFam" id="3.30.200.20:FF:000394">
    <property type="entry name" value="Leucine-rich repeat receptor-like protein kinase"/>
    <property type="match status" value="1"/>
</dbReference>
<evidence type="ECO:0000313" key="12">
    <source>
        <dbReference type="Proteomes" id="UP000008022"/>
    </source>
</evidence>
<dbReference type="SUPFAM" id="SSF56112">
    <property type="entry name" value="Protein kinase-like (PK-like)"/>
    <property type="match status" value="1"/>
</dbReference>
<dbReference type="PANTHER" id="PTHR45631">
    <property type="entry name" value="OS07G0107800 PROTEIN-RELATED"/>
    <property type="match status" value="1"/>
</dbReference>
<dbReference type="Proteomes" id="UP000008022">
    <property type="component" value="Unassembled WGS sequence"/>
</dbReference>
<dbReference type="Gene3D" id="1.10.510.10">
    <property type="entry name" value="Transferase(Phosphotransferase) domain 1"/>
    <property type="match status" value="1"/>
</dbReference>
<dbReference type="PROSITE" id="PS50011">
    <property type="entry name" value="PROTEIN_KINASE_DOM"/>
    <property type="match status" value="1"/>
</dbReference>
<reference evidence="11" key="2">
    <citation type="submission" date="2015-06" db="UniProtKB">
        <authorList>
            <consortium name="EnsemblPlants"/>
        </authorList>
    </citation>
    <scope>IDENTIFICATION</scope>
</reference>
<feature type="binding site" evidence="7">
    <location>
        <position position="515"/>
    </location>
    <ligand>
        <name>ATP</name>
        <dbReference type="ChEBI" id="CHEBI:30616"/>
    </ligand>
</feature>
<dbReference type="InterPro" id="IPR000719">
    <property type="entry name" value="Prot_kinase_dom"/>
</dbReference>
<organism evidence="11 12">
    <name type="scientific">Oryza rufipogon</name>
    <name type="common">Brownbeard rice</name>
    <name type="synonym">Asian wild rice</name>
    <dbReference type="NCBI Taxonomy" id="4529"/>
    <lineage>
        <taxon>Eukaryota</taxon>
        <taxon>Viridiplantae</taxon>
        <taxon>Streptophyta</taxon>
        <taxon>Embryophyta</taxon>
        <taxon>Tracheophyta</taxon>
        <taxon>Spermatophyta</taxon>
        <taxon>Magnoliopsida</taxon>
        <taxon>Liliopsida</taxon>
        <taxon>Poales</taxon>
        <taxon>Poaceae</taxon>
        <taxon>BOP clade</taxon>
        <taxon>Oryzoideae</taxon>
        <taxon>Oryzeae</taxon>
        <taxon>Oryzinae</taxon>
        <taxon>Oryza</taxon>
    </lineage>
</organism>
<dbReference type="Pfam" id="PF12819">
    <property type="entry name" value="Malectin_like"/>
    <property type="match status" value="1"/>
</dbReference>
<dbReference type="InterPro" id="IPR008271">
    <property type="entry name" value="Ser/Thr_kinase_AS"/>
</dbReference>
<keyword evidence="8" id="KW-1133">Transmembrane helix</keyword>
<proteinExistence type="predicted"/>